<dbReference type="AlphaFoldDB" id="W4VGP9"/>
<reference evidence="2 3" key="1">
    <citation type="journal article" date="2014" name="Genome Announc.">
        <title>Draft Genome Sequence of the Boron-Tolerant and Moderately Halotolerant Bacterium Gracilibacillus boraciitolerans JCM 21714T.</title>
        <authorList>
            <person name="Ahmed I."/>
            <person name="Oshima K."/>
            <person name="Suda W."/>
            <person name="Kitamura K."/>
            <person name="Iida T."/>
            <person name="Ohmori Y."/>
            <person name="Fujiwara T."/>
            <person name="Hattori M."/>
            <person name="Ohkuma M."/>
        </authorList>
    </citation>
    <scope>NUCLEOTIDE SEQUENCE [LARGE SCALE GENOMIC DNA]</scope>
    <source>
        <strain evidence="2 3">JCM 21714</strain>
    </source>
</reference>
<keyword evidence="2" id="KW-0808">Transferase</keyword>
<evidence type="ECO:0000313" key="2">
    <source>
        <dbReference type="EMBL" id="GAE91914.1"/>
    </source>
</evidence>
<dbReference type="Proteomes" id="UP000019102">
    <property type="component" value="Unassembled WGS sequence"/>
</dbReference>
<keyword evidence="2" id="KW-0418">Kinase</keyword>
<keyword evidence="3" id="KW-1185">Reference proteome</keyword>
<keyword evidence="1" id="KW-1133">Transmembrane helix</keyword>
<keyword evidence="1" id="KW-0472">Membrane</keyword>
<keyword evidence="1 2" id="KW-0812">Transmembrane</keyword>
<organism evidence="2 3">
    <name type="scientific">Gracilibacillus boraciitolerans JCM 21714</name>
    <dbReference type="NCBI Taxonomy" id="1298598"/>
    <lineage>
        <taxon>Bacteria</taxon>
        <taxon>Bacillati</taxon>
        <taxon>Bacillota</taxon>
        <taxon>Bacilli</taxon>
        <taxon>Bacillales</taxon>
        <taxon>Bacillaceae</taxon>
        <taxon>Gracilibacillus</taxon>
    </lineage>
</organism>
<proteinExistence type="predicted"/>
<gene>
    <name evidence="2" type="ORF">JCM21714_884</name>
</gene>
<dbReference type="eggNOG" id="COG3944">
    <property type="taxonomic scope" value="Bacteria"/>
</dbReference>
<feature type="transmembrane region" description="Helical" evidence="1">
    <location>
        <begin position="16"/>
        <end position="34"/>
    </location>
</feature>
<comment type="caution">
    <text evidence="2">The sequence shown here is derived from an EMBL/GenBank/DDBJ whole genome shotgun (WGS) entry which is preliminary data.</text>
</comment>
<accession>W4VGP9</accession>
<protein>
    <submittedName>
        <fullName evidence="2">Tyrosine-protein kinase transmembrane modulator EpsC</fullName>
    </submittedName>
</protein>
<dbReference type="EMBL" id="BAVS01000002">
    <property type="protein sequence ID" value="GAE91914.1"/>
    <property type="molecule type" value="Genomic_DNA"/>
</dbReference>
<dbReference type="OrthoDB" id="2365115at2"/>
<dbReference type="STRING" id="1298598.JCM21714_884"/>
<evidence type="ECO:0000256" key="1">
    <source>
        <dbReference type="SAM" id="Phobius"/>
    </source>
</evidence>
<dbReference type="GO" id="GO:0016301">
    <property type="term" value="F:kinase activity"/>
    <property type="evidence" value="ECO:0007669"/>
    <property type="project" value="UniProtKB-KW"/>
</dbReference>
<sequence>MKIKNTGFTDIFKNKYWIILFCLLVIPLSGWHFYQQSDTPLYKASSRIIVDADINTISKLMDMITADPLLKEVVKELQLPYSSKKLSQNITAQSVDHSGIIRISIIDTKADRAALIANTTVKIIRSDLGKELGIQSIRLLDEAKE</sequence>
<evidence type="ECO:0000313" key="3">
    <source>
        <dbReference type="Proteomes" id="UP000019102"/>
    </source>
</evidence>
<name>W4VGP9_9BACI</name>